<dbReference type="Proteomes" id="UP000076532">
    <property type="component" value="Unassembled WGS sequence"/>
</dbReference>
<feature type="region of interest" description="Disordered" evidence="1">
    <location>
        <begin position="1"/>
        <end position="24"/>
    </location>
</feature>
<accession>A0A166TJ61</accession>
<feature type="compositionally biased region" description="Polar residues" evidence="1">
    <location>
        <begin position="1"/>
        <end position="11"/>
    </location>
</feature>
<proteinExistence type="predicted"/>
<evidence type="ECO:0000256" key="1">
    <source>
        <dbReference type="SAM" id="MobiDB-lite"/>
    </source>
</evidence>
<protein>
    <submittedName>
        <fullName evidence="2">Uncharacterized protein</fullName>
    </submittedName>
</protein>
<feature type="compositionally biased region" description="Basic and acidic residues" evidence="1">
    <location>
        <begin position="12"/>
        <end position="24"/>
    </location>
</feature>
<keyword evidence="3" id="KW-1185">Reference proteome</keyword>
<evidence type="ECO:0000313" key="3">
    <source>
        <dbReference type="Proteomes" id="UP000076532"/>
    </source>
</evidence>
<dbReference type="AlphaFoldDB" id="A0A166TJ61"/>
<reference evidence="2 3" key="1">
    <citation type="journal article" date="2016" name="Mol. Biol. Evol.">
        <title>Comparative Genomics of Early-Diverging Mushroom-Forming Fungi Provides Insights into the Origins of Lignocellulose Decay Capabilities.</title>
        <authorList>
            <person name="Nagy L.G."/>
            <person name="Riley R."/>
            <person name="Tritt A."/>
            <person name="Adam C."/>
            <person name="Daum C."/>
            <person name="Floudas D."/>
            <person name="Sun H."/>
            <person name="Yadav J.S."/>
            <person name="Pangilinan J."/>
            <person name="Larsson K.H."/>
            <person name="Matsuura K."/>
            <person name="Barry K."/>
            <person name="Labutti K."/>
            <person name="Kuo R."/>
            <person name="Ohm R.A."/>
            <person name="Bhattacharya S.S."/>
            <person name="Shirouzu T."/>
            <person name="Yoshinaga Y."/>
            <person name="Martin F.M."/>
            <person name="Grigoriev I.V."/>
            <person name="Hibbett D.S."/>
        </authorList>
    </citation>
    <scope>NUCLEOTIDE SEQUENCE [LARGE SCALE GENOMIC DNA]</scope>
    <source>
        <strain evidence="2 3">CBS 109695</strain>
    </source>
</reference>
<dbReference type="EMBL" id="KV417492">
    <property type="protein sequence ID" value="KZP30669.1"/>
    <property type="molecule type" value="Genomic_DNA"/>
</dbReference>
<sequence>MGVTSALASRSQKQEEVTLGGHKEMRGADNRIEVQMLYANGELSSNTQHYRDFLACIPALCTEDNRAMTWHILSHTDIYQKPSDLRHALARIFGEGLLIAERGFNYQLDALDPASPLNEFNEAFKNLLNAAPEGSHFTLLQVLLPILQHIVIMASEGMKLLADTKVNAAVDKKWKMIF</sequence>
<organism evidence="2 3">
    <name type="scientific">Athelia psychrophila</name>
    <dbReference type="NCBI Taxonomy" id="1759441"/>
    <lineage>
        <taxon>Eukaryota</taxon>
        <taxon>Fungi</taxon>
        <taxon>Dikarya</taxon>
        <taxon>Basidiomycota</taxon>
        <taxon>Agaricomycotina</taxon>
        <taxon>Agaricomycetes</taxon>
        <taxon>Agaricomycetidae</taxon>
        <taxon>Atheliales</taxon>
        <taxon>Atheliaceae</taxon>
        <taxon>Athelia</taxon>
    </lineage>
</organism>
<gene>
    <name evidence="2" type="ORF">FIBSPDRAFT_1037949</name>
</gene>
<dbReference type="OrthoDB" id="1470350at2759"/>
<evidence type="ECO:0000313" key="2">
    <source>
        <dbReference type="EMBL" id="KZP30669.1"/>
    </source>
</evidence>
<name>A0A166TJ61_9AGAM</name>